<evidence type="ECO:0000313" key="4">
    <source>
        <dbReference type="EMBL" id="GHE32193.1"/>
    </source>
</evidence>
<dbReference type="AlphaFoldDB" id="A0A918Z0X8"/>
<keyword evidence="2" id="KW-0732">Signal</keyword>
<keyword evidence="5" id="KW-1185">Reference proteome</keyword>
<accession>A0A918Z0X8</accession>
<proteinExistence type="predicted"/>
<name>A0A918Z0X8_9ACTN</name>
<comment type="caution">
    <text evidence="4">The sequence shown here is derived from an EMBL/GenBank/DDBJ whole genome shotgun (WGS) entry which is preliminary data.</text>
</comment>
<evidence type="ECO:0000256" key="2">
    <source>
        <dbReference type="SAM" id="SignalP"/>
    </source>
</evidence>
<feature type="region of interest" description="Disordered" evidence="1">
    <location>
        <begin position="30"/>
        <end position="67"/>
    </location>
</feature>
<reference evidence="4" key="2">
    <citation type="submission" date="2020-09" db="EMBL/GenBank/DDBJ databases">
        <authorList>
            <person name="Sun Q."/>
            <person name="Zhou Y."/>
        </authorList>
    </citation>
    <scope>NUCLEOTIDE SEQUENCE</scope>
    <source>
        <strain evidence="4">CGMCC 4.7403</strain>
    </source>
</reference>
<evidence type="ECO:0000259" key="3">
    <source>
        <dbReference type="SMART" id="SM00754"/>
    </source>
</evidence>
<dbReference type="RefSeq" id="WP_189784575.1">
    <property type="nucleotide sequence ID" value="NZ_BNAT01000017.1"/>
</dbReference>
<evidence type="ECO:0000256" key="1">
    <source>
        <dbReference type="SAM" id="MobiDB-lite"/>
    </source>
</evidence>
<feature type="domain" description="CHRD" evidence="3">
    <location>
        <begin position="45"/>
        <end position="172"/>
    </location>
</feature>
<dbReference type="SMART" id="SM00754">
    <property type="entry name" value="CHRD"/>
    <property type="match status" value="1"/>
</dbReference>
<protein>
    <submittedName>
        <fullName evidence="4">CHRD domain-containing protein</fullName>
    </submittedName>
</protein>
<dbReference type="EMBL" id="BNAT01000017">
    <property type="protein sequence ID" value="GHE32193.1"/>
    <property type="molecule type" value="Genomic_DNA"/>
</dbReference>
<evidence type="ECO:0000313" key="5">
    <source>
        <dbReference type="Proteomes" id="UP000603227"/>
    </source>
</evidence>
<sequence>MGMRVLTAAAAAALATTAIVTSLAIPAGAATGDPAASGGEVGGRVSGDARLDGEQEVPGPGDPDGHGRFQYKIHHDTFCYKLSVSDIGHPTEAHLHIAPRGETGPVALALKTPSKYGKISDCVKAQEHQNPDNATAVLTHWELQAIKHDPFLFYVNIHNKEFPDGAIRGQLA</sequence>
<dbReference type="InterPro" id="IPR010895">
    <property type="entry name" value="CHRD"/>
</dbReference>
<gene>
    <name evidence="4" type="ORF">GCM10017771_48850</name>
</gene>
<feature type="signal peptide" evidence="2">
    <location>
        <begin position="1"/>
        <end position="29"/>
    </location>
</feature>
<dbReference type="Pfam" id="PF07452">
    <property type="entry name" value="CHRD"/>
    <property type="match status" value="1"/>
</dbReference>
<feature type="chain" id="PRO_5037434899" evidence="2">
    <location>
        <begin position="30"/>
        <end position="172"/>
    </location>
</feature>
<dbReference type="Proteomes" id="UP000603227">
    <property type="component" value="Unassembled WGS sequence"/>
</dbReference>
<organism evidence="4 5">
    <name type="scientific">Streptomyces capitiformicae</name>
    <dbReference type="NCBI Taxonomy" id="2014920"/>
    <lineage>
        <taxon>Bacteria</taxon>
        <taxon>Bacillati</taxon>
        <taxon>Actinomycetota</taxon>
        <taxon>Actinomycetes</taxon>
        <taxon>Kitasatosporales</taxon>
        <taxon>Streptomycetaceae</taxon>
        <taxon>Streptomyces</taxon>
    </lineage>
</organism>
<reference evidence="4" key="1">
    <citation type="journal article" date="2014" name="Int. J. Syst. Evol. Microbiol.">
        <title>Complete genome sequence of Corynebacterium casei LMG S-19264T (=DSM 44701T), isolated from a smear-ripened cheese.</title>
        <authorList>
            <consortium name="US DOE Joint Genome Institute (JGI-PGF)"/>
            <person name="Walter F."/>
            <person name="Albersmeier A."/>
            <person name="Kalinowski J."/>
            <person name="Ruckert C."/>
        </authorList>
    </citation>
    <scope>NUCLEOTIDE SEQUENCE</scope>
    <source>
        <strain evidence="4">CGMCC 4.7403</strain>
    </source>
</reference>